<dbReference type="RefSeq" id="WP_322420392.1">
    <property type="nucleotide sequence ID" value="NZ_JAXQNN010000001.1"/>
</dbReference>
<comment type="caution">
    <text evidence="1">The sequence shown here is derived from an EMBL/GenBank/DDBJ whole genome shotgun (WGS) entry which is preliminary data.</text>
</comment>
<gene>
    <name evidence="1" type="ORF">UFB30_04080</name>
</gene>
<accession>A0ABU5KKB9</accession>
<name>A0ABU5KKB9_9BACL</name>
<proteinExistence type="predicted"/>
<protein>
    <submittedName>
        <fullName evidence="1">DUF2691 family protein</fullName>
    </submittedName>
</protein>
<dbReference type="Pfam" id="PF10903">
    <property type="entry name" value="DUF2691"/>
    <property type="match status" value="1"/>
</dbReference>
<dbReference type="InterPro" id="IPR020216">
    <property type="entry name" value="Uncharacterised_YncE"/>
</dbReference>
<evidence type="ECO:0000313" key="1">
    <source>
        <dbReference type="EMBL" id="MDZ5711386.1"/>
    </source>
</evidence>
<reference evidence="1 2" key="1">
    <citation type="submission" date="2023-12" db="EMBL/GenBank/DDBJ databases">
        <title>Jeotgalibacillus haloalkaliphilus sp. nov., a novel salt-tolerant bacteria, isolated from the estuary of the Fenhe River into the Yellow River.</title>
        <authorList>
            <person name="Li Y."/>
        </authorList>
    </citation>
    <scope>NUCLEOTIDE SEQUENCE [LARGE SCALE GENOMIC DNA]</scope>
    <source>
        <strain evidence="1 2">HH7-29</strain>
    </source>
</reference>
<organism evidence="1 2">
    <name type="scientific">Jeotgalibacillus haloalkalitolerans</name>
    <dbReference type="NCBI Taxonomy" id="3104292"/>
    <lineage>
        <taxon>Bacteria</taxon>
        <taxon>Bacillati</taxon>
        <taxon>Bacillota</taxon>
        <taxon>Bacilli</taxon>
        <taxon>Bacillales</taxon>
        <taxon>Caryophanaceae</taxon>
        <taxon>Jeotgalibacillus</taxon>
    </lineage>
</organism>
<keyword evidence="2" id="KW-1185">Reference proteome</keyword>
<sequence length="155" mass="18163">MIRGISFNIPNKYGKLLADILNPIDLTQFNWHNENEEAYLIVNGQLDHELFSESPKQIEGNELQRRIEDNEHYIIFADLKAFPRGEKAHNIDTYESFLDSNCQMILLIIDCVDVTIYCKDNETLRSLYENARSNQFEDVQYISDVNDGRTRLSVW</sequence>
<dbReference type="EMBL" id="JAXQNN010000001">
    <property type="protein sequence ID" value="MDZ5711386.1"/>
    <property type="molecule type" value="Genomic_DNA"/>
</dbReference>
<dbReference type="Proteomes" id="UP001292084">
    <property type="component" value="Unassembled WGS sequence"/>
</dbReference>
<evidence type="ECO:0000313" key="2">
    <source>
        <dbReference type="Proteomes" id="UP001292084"/>
    </source>
</evidence>